<organism evidence="2 3">
    <name type="scientific">Leptospira ognonensis</name>
    <dbReference type="NCBI Taxonomy" id="2484945"/>
    <lineage>
        <taxon>Bacteria</taxon>
        <taxon>Pseudomonadati</taxon>
        <taxon>Spirochaetota</taxon>
        <taxon>Spirochaetia</taxon>
        <taxon>Leptospirales</taxon>
        <taxon>Leptospiraceae</taxon>
        <taxon>Leptospira</taxon>
    </lineage>
</organism>
<dbReference type="AlphaFoldDB" id="A0A4R9JY73"/>
<name>A0A4R9JY73_9LEPT</name>
<evidence type="ECO:0000313" key="2">
    <source>
        <dbReference type="EMBL" id="TGL58170.1"/>
    </source>
</evidence>
<protein>
    <submittedName>
        <fullName evidence="2">Uncharacterized protein</fullName>
    </submittedName>
</protein>
<comment type="caution">
    <text evidence="2">The sequence shown here is derived from an EMBL/GenBank/DDBJ whole genome shotgun (WGS) entry which is preliminary data.</text>
</comment>
<keyword evidence="3" id="KW-1185">Reference proteome</keyword>
<dbReference type="RefSeq" id="WP_135624188.1">
    <property type="nucleotide sequence ID" value="NZ_RQGD01000034.1"/>
</dbReference>
<evidence type="ECO:0000256" key="1">
    <source>
        <dbReference type="SAM" id="SignalP"/>
    </source>
</evidence>
<keyword evidence="1" id="KW-0732">Signal</keyword>
<feature type="chain" id="PRO_5020879294" evidence="1">
    <location>
        <begin position="18"/>
        <end position="69"/>
    </location>
</feature>
<reference evidence="2" key="1">
    <citation type="journal article" date="2019" name="PLoS Negl. Trop. Dis.">
        <title>Revisiting the worldwide diversity of Leptospira species in the environment.</title>
        <authorList>
            <person name="Vincent A.T."/>
            <person name="Schiettekatte O."/>
            <person name="Bourhy P."/>
            <person name="Veyrier F.J."/>
            <person name="Picardeau M."/>
        </authorList>
    </citation>
    <scope>NUCLEOTIDE SEQUENCE [LARGE SCALE GENOMIC DNA]</scope>
    <source>
        <strain evidence="2">201702476</strain>
    </source>
</reference>
<gene>
    <name evidence="2" type="ORF">EHQ58_12380</name>
</gene>
<dbReference type="Proteomes" id="UP000297693">
    <property type="component" value="Unassembled WGS sequence"/>
</dbReference>
<dbReference type="EMBL" id="RQGD01000034">
    <property type="protein sequence ID" value="TGL58170.1"/>
    <property type="molecule type" value="Genomic_DNA"/>
</dbReference>
<sequence>MKMIVRVPLVFALSSFALNFLVCSLAHRDNADAPFRLGESIIRYGEEMERGESYPPAVFGEKNSRANLL</sequence>
<dbReference type="OrthoDB" id="342248at2"/>
<proteinExistence type="predicted"/>
<accession>A0A4R9JY73</accession>
<evidence type="ECO:0000313" key="3">
    <source>
        <dbReference type="Proteomes" id="UP000297693"/>
    </source>
</evidence>
<feature type="signal peptide" evidence="1">
    <location>
        <begin position="1"/>
        <end position="17"/>
    </location>
</feature>